<dbReference type="Pfam" id="PF05270">
    <property type="entry name" value="AbfB"/>
    <property type="match status" value="1"/>
</dbReference>
<dbReference type="InterPro" id="IPR006311">
    <property type="entry name" value="TAT_signal"/>
</dbReference>
<dbReference type="InterPro" id="IPR005506">
    <property type="entry name" value="DUF312_ALF"/>
</dbReference>
<dbReference type="GO" id="GO:0046373">
    <property type="term" value="P:L-arabinose metabolic process"/>
    <property type="evidence" value="ECO:0007669"/>
    <property type="project" value="InterPro"/>
</dbReference>
<dbReference type="GO" id="GO:0046556">
    <property type="term" value="F:alpha-L-arabinofuranosidase activity"/>
    <property type="evidence" value="ECO:0007669"/>
    <property type="project" value="InterPro"/>
</dbReference>
<dbReference type="PROSITE" id="PS51318">
    <property type="entry name" value="TAT"/>
    <property type="match status" value="1"/>
</dbReference>
<protein>
    <recommendedName>
        <fullName evidence="2">Alpha-L-arabinofuranosidase B arabinose-binding domain-containing protein</fullName>
    </recommendedName>
</protein>
<evidence type="ECO:0000313" key="3">
    <source>
        <dbReference type="EMBL" id="ARF60577.1"/>
    </source>
</evidence>
<organism evidence="3 4">
    <name type="scientific">Streptomyces violaceoruber</name>
    <dbReference type="NCBI Taxonomy" id="1935"/>
    <lineage>
        <taxon>Bacteria</taxon>
        <taxon>Bacillati</taxon>
        <taxon>Actinomycetota</taxon>
        <taxon>Actinomycetes</taxon>
        <taxon>Kitasatosporales</taxon>
        <taxon>Streptomycetaceae</taxon>
        <taxon>Streptomyces</taxon>
        <taxon>Streptomyces violaceoruber group</taxon>
    </lineage>
</organism>
<dbReference type="Pfam" id="PF03752">
    <property type="entry name" value="ALF"/>
    <property type="match status" value="1"/>
</dbReference>
<feature type="domain" description="Alpha-L-arabinofuranosidase B arabinose-binding" evidence="2">
    <location>
        <begin position="410"/>
        <end position="476"/>
    </location>
</feature>
<dbReference type="AlphaFoldDB" id="A0A1V0U616"/>
<reference evidence="3 4" key="1">
    <citation type="submission" date="2017-03" db="EMBL/GenBank/DDBJ databases">
        <title>Complete Genome Sequence of a natural compounds producer, Streptomyces violaceus S21.</title>
        <authorList>
            <person name="Zhong C."/>
            <person name="Zhao Z."/>
            <person name="Fu J."/>
            <person name="Zong G."/>
            <person name="Qin R."/>
            <person name="Cao G."/>
        </authorList>
    </citation>
    <scope>NUCLEOTIDE SEQUENCE [LARGE SCALE GENOMIC DNA]</scope>
    <source>
        <strain evidence="3 4">S21</strain>
    </source>
</reference>
<dbReference type="SUPFAM" id="SSF110221">
    <property type="entry name" value="AbfB domain"/>
    <property type="match status" value="1"/>
</dbReference>
<accession>A0A1V0U616</accession>
<evidence type="ECO:0000259" key="2">
    <source>
        <dbReference type="Pfam" id="PF05270"/>
    </source>
</evidence>
<sequence length="535" mass="57573">MRRSSARPRRGVLTRGALATTAVAVSLAVSGQGIASAEPSGRPPAGPAARAAAGIGTTEIQRVDAAAVVRLDPTPDVLLLSDHDFIHALWQKADEGGEKLDSVRTGAERAMASTAAADHVAFIVTGVHEAYRQDQQRERDKADAERAARLARQQALLVIGIPSTPELLALSDDNFVRAVLRHEASGPEVRAAAARALAADAAAWREFIVNGAREAHRKDVAKELEELEEKDRQEAERRRNEAARKNVAALFRVPVTQSLLDLADDNFIREMLRMAPADLNGSELYRAAQQAVLSSDAAAWQAFIHTGADAAYKRDDDARREKVAEANRVLARQILATAEQSPFTPNLVASAKAALAAGDVRVAEFLSESGQKRARRQSLAMRVTTTPESWLTLRHSGAAGQPVTVGPPPSPQNVPLRQNSTWLVLPSLAGQAGCFSFEAASMPGHYLKGTTALGAVVLGANNDTKAFKDSATWCPNLNGWVPNKPAGAWFTWQATAGYQVRVNARNELLTDGRYGEWRDLLTRFPAWEVVPPAAS</sequence>
<evidence type="ECO:0000256" key="1">
    <source>
        <dbReference type="SAM" id="Coils"/>
    </source>
</evidence>
<keyword evidence="1" id="KW-0175">Coiled coil</keyword>
<dbReference type="Gene3D" id="2.80.10.50">
    <property type="match status" value="1"/>
</dbReference>
<dbReference type="InterPro" id="IPR007934">
    <property type="entry name" value="AbfB_ABD"/>
</dbReference>
<dbReference type="EMBL" id="CP020570">
    <property type="protein sequence ID" value="ARF60577.1"/>
    <property type="molecule type" value="Genomic_DNA"/>
</dbReference>
<name>A0A1V0U616_STRVN</name>
<dbReference type="KEGG" id="svu:B1H20_03615"/>
<dbReference type="Proteomes" id="UP000192445">
    <property type="component" value="Chromosome"/>
</dbReference>
<gene>
    <name evidence="3" type="ORF">B1H20_03615</name>
</gene>
<feature type="coiled-coil region" evidence="1">
    <location>
        <begin position="213"/>
        <end position="245"/>
    </location>
</feature>
<dbReference type="OrthoDB" id="3635032at2"/>
<evidence type="ECO:0000313" key="4">
    <source>
        <dbReference type="Proteomes" id="UP000192445"/>
    </source>
</evidence>
<dbReference type="InterPro" id="IPR036195">
    <property type="entry name" value="AbfB_ABD_sf"/>
</dbReference>
<dbReference type="STRING" id="1935.B1H20_03615"/>
<dbReference type="RefSeq" id="WP_083192094.1">
    <property type="nucleotide sequence ID" value="NZ_CP020570.1"/>
</dbReference>
<proteinExistence type="predicted"/>